<gene>
    <name evidence="9" type="ORF">MFORT_12816</name>
</gene>
<dbReference type="PATRIC" id="fig|1214102.3.peg.2551"/>
<protein>
    <recommendedName>
        <fullName evidence="1">non-specific serine/threonine protein kinase</fullName>
        <ecNumber evidence="1">2.7.11.1</ecNumber>
    </recommendedName>
</protein>
<dbReference type="PANTHER" id="PTHR43289:SF6">
    <property type="entry name" value="SERINE_THREONINE-PROTEIN KINASE NEKL-3"/>
    <property type="match status" value="1"/>
</dbReference>
<dbReference type="AlphaFoldDB" id="K0V495"/>
<reference evidence="9 10" key="1">
    <citation type="journal article" date="2012" name="J. Bacteriol.">
        <title>Complete Genome Sequence of Mycobacterium fortuitum subsp. fortuitum Type Strain DSM46621.</title>
        <authorList>
            <person name="Ho Y.S."/>
            <person name="Adroub S.A."/>
            <person name="Aleisa F."/>
            <person name="Mahmood H."/>
            <person name="Othoum G."/>
            <person name="Rashid F."/>
            <person name="Zaher M."/>
            <person name="Ali S."/>
            <person name="Bitter W."/>
            <person name="Pain A."/>
            <person name="Abdallah A.M."/>
        </authorList>
    </citation>
    <scope>NUCLEOTIDE SEQUENCE [LARGE SCALE GENOMIC DNA]</scope>
    <source>
        <strain evidence="10">DSM46621</strain>
    </source>
</reference>
<dbReference type="GO" id="GO:0004674">
    <property type="term" value="F:protein serine/threonine kinase activity"/>
    <property type="evidence" value="ECO:0007669"/>
    <property type="project" value="UniProtKB-KW"/>
</dbReference>
<dbReference type="SMART" id="SM00220">
    <property type="entry name" value="S_TKc"/>
    <property type="match status" value="1"/>
</dbReference>
<evidence type="ECO:0000256" key="1">
    <source>
        <dbReference type="ARBA" id="ARBA00012513"/>
    </source>
</evidence>
<feature type="region of interest" description="Disordered" evidence="7">
    <location>
        <begin position="1"/>
        <end position="34"/>
    </location>
</feature>
<evidence type="ECO:0000313" key="9">
    <source>
        <dbReference type="EMBL" id="EJZ13801.1"/>
    </source>
</evidence>
<dbReference type="EMBL" id="ALQB01000045">
    <property type="protein sequence ID" value="EJZ13801.1"/>
    <property type="molecule type" value="Genomic_DNA"/>
</dbReference>
<organism evidence="9 10">
    <name type="scientific">Mycolicibacterium fortuitum subsp. fortuitum DSM 46621 = ATCC 6841 = JCM 6387</name>
    <dbReference type="NCBI Taxonomy" id="1214102"/>
    <lineage>
        <taxon>Bacteria</taxon>
        <taxon>Bacillati</taxon>
        <taxon>Actinomycetota</taxon>
        <taxon>Actinomycetes</taxon>
        <taxon>Mycobacteriales</taxon>
        <taxon>Mycobacteriaceae</taxon>
        <taxon>Mycolicibacterium</taxon>
    </lineage>
</organism>
<dbReference type="SUPFAM" id="SSF56112">
    <property type="entry name" value="Protein kinase-like (PK-like)"/>
    <property type="match status" value="1"/>
</dbReference>
<comment type="caution">
    <text evidence="9">The sequence shown here is derived from an EMBL/GenBank/DDBJ whole genome shotgun (WGS) entry which is preliminary data.</text>
</comment>
<dbReference type="PANTHER" id="PTHR43289">
    <property type="entry name" value="MITOGEN-ACTIVATED PROTEIN KINASE KINASE KINASE 20-RELATED"/>
    <property type="match status" value="1"/>
</dbReference>
<dbReference type="PROSITE" id="PS50011">
    <property type="entry name" value="PROTEIN_KINASE_DOM"/>
    <property type="match status" value="1"/>
</dbReference>
<dbReference type="EC" id="2.7.11.1" evidence="1"/>
<dbReference type="GO" id="GO:0005524">
    <property type="term" value="F:ATP binding"/>
    <property type="evidence" value="ECO:0007669"/>
    <property type="project" value="UniProtKB-KW"/>
</dbReference>
<evidence type="ECO:0000259" key="8">
    <source>
        <dbReference type="PROSITE" id="PS50011"/>
    </source>
</evidence>
<dbReference type="HOGENOM" id="CLU_036187_0_0_11"/>
<evidence type="ECO:0000256" key="4">
    <source>
        <dbReference type="ARBA" id="ARBA00022741"/>
    </source>
</evidence>
<keyword evidence="6" id="KW-0067">ATP-binding</keyword>
<keyword evidence="5 9" id="KW-0418">Kinase</keyword>
<dbReference type="GeneID" id="93414187"/>
<keyword evidence="4" id="KW-0547">Nucleotide-binding</keyword>
<dbReference type="InterPro" id="IPR008271">
    <property type="entry name" value="Ser/Thr_kinase_AS"/>
</dbReference>
<evidence type="ECO:0000313" key="10">
    <source>
        <dbReference type="Proteomes" id="UP000006043"/>
    </source>
</evidence>
<dbReference type="Proteomes" id="UP000006043">
    <property type="component" value="Unassembled WGS sequence"/>
</dbReference>
<dbReference type="InterPro" id="IPR000719">
    <property type="entry name" value="Prot_kinase_dom"/>
</dbReference>
<dbReference type="InterPro" id="IPR011009">
    <property type="entry name" value="Kinase-like_dom_sf"/>
</dbReference>
<dbReference type="RefSeq" id="WP_003884420.1">
    <property type="nucleotide sequence ID" value="NZ_JH814751.1"/>
</dbReference>
<name>K0V495_MYCFO</name>
<dbReference type="Pfam" id="PF00069">
    <property type="entry name" value="Pkinase"/>
    <property type="match status" value="1"/>
</dbReference>
<dbReference type="Gene3D" id="1.10.510.10">
    <property type="entry name" value="Transferase(Phosphotransferase) domain 1"/>
    <property type="match status" value="1"/>
</dbReference>
<sequence length="432" mass="48062">MSKQRQPQPWEARWTREGKPLGGGQGESFTARSKADDQLRGFVKTLRRDRLGDGRARGRFHREVGIYETLDGLGLPTLIDHNADSFKDRRVPLYLVTELIEGENLKNLIERLGPASDVNAVMDCMNELARVVHRCHQEGVIHRDIKPANIVLRAGDVARPVLVDFGVSFNDAADDDLTRMGEEIGNRFLRLPEHATGGRAPASDVTQLAGVFLYVMTGREPRVLRDESDLAPHQRSETRAALLQRLDQRQFMRVMSTLDKAFAVELAARYSTAPELISALQRAMRSDQTGDGDLEDRLAQMDEIVASRRLTALSERRLALQGLVTAIDRFASTFAEARGLWSAQTGNNVNVTAEEAWHETKLAVIIPGNRQIENWVAFRFEYRGPTDFVLYVGGEQAWRGESVDKALTDAVQMALAEQFLASQGEPDAGASG</sequence>
<feature type="domain" description="Protein kinase" evidence="8">
    <location>
        <begin position="14"/>
        <end position="305"/>
    </location>
</feature>
<evidence type="ECO:0000256" key="5">
    <source>
        <dbReference type="ARBA" id="ARBA00022777"/>
    </source>
</evidence>
<evidence type="ECO:0000256" key="6">
    <source>
        <dbReference type="ARBA" id="ARBA00022840"/>
    </source>
</evidence>
<keyword evidence="2" id="KW-0723">Serine/threonine-protein kinase</keyword>
<dbReference type="GO" id="GO:0080090">
    <property type="term" value="P:regulation of primary metabolic process"/>
    <property type="evidence" value="ECO:0007669"/>
    <property type="project" value="UniProtKB-ARBA"/>
</dbReference>
<accession>K0V495</accession>
<keyword evidence="3" id="KW-0808">Transferase</keyword>
<proteinExistence type="predicted"/>
<evidence type="ECO:0000256" key="7">
    <source>
        <dbReference type="SAM" id="MobiDB-lite"/>
    </source>
</evidence>
<evidence type="ECO:0000256" key="2">
    <source>
        <dbReference type="ARBA" id="ARBA00022527"/>
    </source>
</evidence>
<dbReference type="PROSITE" id="PS00108">
    <property type="entry name" value="PROTEIN_KINASE_ST"/>
    <property type="match status" value="1"/>
</dbReference>
<evidence type="ECO:0000256" key="3">
    <source>
        <dbReference type="ARBA" id="ARBA00022679"/>
    </source>
</evidence>